<dbReference type="EMBL" id="OU015569">
    <property type="protein sequence ID" value="CAG5099496.1"/>
    <property type="molecule type" value="Genomic_DNA"/>
</dbReference>
<protein>
    <recommendedName>
        <fullName evidence="3">Sulfotransferase</fullName>
        <ecNumber evidence="3">2.8.2.-</ecNumber>
    </recommendedName>
</protein>
<proteinExistence type="inferred from homology"/>
<dbReference type="InterPro" id="IPR027417">
    <property type="entry name" value="P-loop_NTPase"/>
</dbReference>
<evidence type="ECO:0000256" key="1">
    <source>
        <dbReference type="ARBA" id="ARBA00022679"/>
    </source>
</evidence>
<keyword evidence="2" id="KW-0325">Glycoprotein</keyword>
<feature type="compositionally biased region" description="Basic and acidic residues" evidence="4">
    <location>
        <begin position="165"/>
        <end position="181"/>
    </location>
</feature>
<evidence type="ECO:0000256" key="3">
    <source>
        <dbReference type="RuleBase" id="RU361155"/>
    </source>
</evidence>
<evidence type="ECO:0000256" key="4">
    <source>
        <dbReference type="SAM" id="MobiDB-lite"/>
    </source>
</evidence>
<feature type="domain" description="Sulfotransferase" evidence="5">
    <location>
        <begin position="281"/>
        <end position="500"/>
    </location>
</feature>
<gene>
    <name evidence="6" type="ORF">OKIOD_LOCUS8109</name>
</gene>
<dbReference type="InterPro" id="IPR037359">
    <property type="entry name" value="NST/OST"/>
</dbReference>
<dbReference type="Pfam" id="PF00685">
    <property type="entry name" value="Sulfotransfer_1"/>
    <property type="match status" value="1"/>
</dbReference>
<evidence type="ECO:0000313" key="6">
    <source>
        <dbReference type="EMBL" id="CAG5099496.1"/>
    </source>
</evidence>
<dbReference type="SUPFAM" id="SSF52540">
    <property type="entry name" value="P-loop containing nucleoside triphosphate hydrolases"/>
    <property type="match status" value="1"/>
</dbReference>
<accession>A0ABN7SKG4</accession>
<dbReference type="Gene3D" id="3.40.50.300">
    <property type="entry name" value="P-loop containing nucleotide triphosphate hydrolases"/>
    <property type="match status" value="1"/>
</dbReference>
<evidence type="ECO:0000256" key="2">
    <source>
        <dbReference type="ARBA" id="ARBA00023180"/>
    </source>
</evidence>
<feature type="region of interest" description="Disordered" evidence="4">
    <location>
        <begin position="165"/>
        <end position="276"/>
    </location>
</feature>
<evidence type="ECO:0000313" key="7">
    <source>
        <dbReference type="Proteomes" id="UP001158576"/>
    </source>
</evidence>
<feature type="compositionally biased region" description="Polar residues" evidence="4">
    <location>
        <begin position="258"/>
        <end position="271"/>
    </location>
</feature>
<dbReference type="Proteomes" id="UP001158576">
    <property type="component" value="Chromosome XSR"/>
</dbReference>
<evidence type="ECO:0000259" key="5">
    <source>
        <dbReference type="Pfam" id="PF00685"/>
    </source>
</evidence>
<reference evidence="6 7" key="1">
    <citation type="submission" date="2021-04" db="EMBL/GenBank/DDBJ databases">
        <authorList>
            <person name="Bliznina A."/>
        </authorList>
    </citation>
    <scope>NUCLEOTIDE SEQUENCE [LARGE SCALE GENOMIC DNA]</scope>
</reference>
<name>A0ABN7SKG4_OIKDI</name>
<organism evidence="6 7">
    <name type="scientific">Oikopleura dioica</name>
    <name type="common">Tunicate</name>
    <dbReference type="NCBI Taxonomy" id="34765"/>
    <lineage>
        <taxon>Eukaryota</taxon>
        <taxon>Metazoa</taxon>
        <taxon>Chordata</taxon>
        <taxon>Tunicata</taxon>
        <taxon>Appendicularia</taxon>
        <taxon>Copelata</taxon>
        <taxon>Oikopleuridae</taxon>
        <taxon>Oikopleura</taxon>
    </lineage>
</organism>
<dbReference type="PANTHER" id="PTHR10605">
    <property type="entry name" value="HEPARAN SULFATE SULFOTRANSFERASE"/>
    <property type="match status" value="1"/>
</dbReference>
<dbReference type="InterPro" id="IPR000863">
    <property type="entry name" value="Sulfotransferase_dom"/>
</dbReference>
<dbReference type="PANTHER" id="PTHR10605:SF72">
    <property type="entry name" value="HEPARAN SULFATE 3-O SULFOTRANSFERASE-B, ISOFORM A"/>
    <property type="match status" value="1"/>
</dbReference>
<dbReference type="EC" id="2.8.2.-" evidence="3"/>
<keyword evidence="1 3" id="KW-0808">Transferase</keyword>
<feature type="compositionally biased region" description="Acidic residues" evidence="4">
    <location>
        <begin position="206"/>
        <end position="215"/>
    </location>
</feature>
<sequence length="577" mass="66379">MGDFFNNIFWVVLGGVLFFFYENIQIDRRAELEAAHGYHVQRAGIASFQDYIQKQEQDKDLAQGDFVLQDRLSDWRTWMKNKDENVPHEFAQQPAERQLTPIEEAQARLRELEESVQKEEEPEARTPVPIVDGKPLSMKEILDRQGIEVEGGKDEPLIQVQKEAETKEAAWWDHSDDKKATQEATAGEKLPSMDELFATGTKEDDTNQEEGEAAVEEEKPSLDDLFSQPAPQNTEETSDSKPASLESQQKEIKEETAQEASRPQSAPTSISGEEAMDEPLPKFLIIGSTKCSTSALLRFLNAHPQLRSPGETYFFNKHYDEGIDYYKSLFEKFNRPGMVLFDKTPTYYTCVECPKRVKELNPEMKIIMSVCDPVHRIVSRYYHAKDIGGPRVLELGENFEDYQKNIILAERNATEEFNSLELNGRDRTTAVLEDLFIPRKSPFKKATLPFSITLNSAYAIYMQYWLRYFPKEQLYLVNGNRMSGEPFNVLEEIEEFLGVEKFLLKEKFVTNEKTGFYCFEKDPGLEPICLSDDKSRSKLEEAGTIVDAVAQELEKFYAPFNSDLRKIWPDFDAPWIK</sequence>
<keyword evidence="7" id="KW-1185">Reference proteome</keyword>
<comment type="similarity">
    <text evidence="3">Belongs to the sulfotransferase 1 family.</text>
</comment>